<proteinExistence type="predicted"/>
<keyword evidence="2" id="KW-0472">Membrane</keyword>
<dbReference type="PaxDb" id="2903-EOD17597"/>
<dbReference type="RefSeq" id="XP_005770026.1">
    <property type="nucleotide sequence ID" value="XM_005769969.1"/>
</dbReference>
<evidence type="ECO:0000313" key="4">
    <source>
        <dbReference type="Proteomes" id="UP000013827"/>
    </source>
</evidence>
<feature type="transmembrane region" description="Helical" evidence="2">
    <location>
        <begin position="80"/>
        <end position="101"/>
    </location>
</feature>
<dbReference type="GeneID" id="17263742"/>
<accession>A0A0D3J262</accession>
<keyword evidence="2" id="KW-0812">Transmembrane</keyword>
<feature type="transmembrane region" description="Helical" evidence="2">
    <location>
        <begin position="107"/>
        <end position="125"/>
    </location>
</feature>
<evidence type="ECO:0000313" key="3">
    <source>
        <dbReference type="EnsemblProtists" id="EOD17597"/>
    </source>
</evidence>
<evidence type="ECO:0000256" key="1">
    <source>
        <dbReference type="SAM" id="MobiDB-lite"/>
    </source>
</evidence>
<name>A0A0D3J262_EMIH1</name>
<feature type="transmembrane region" description="Helical" evidence="2">
    <location>
        <begin position="146"/>
        <end position="168"/>
    </location>
</feature>
<dbReference type="KEGG" id="ehx:EMIHUDRAFT_118498"/>
<feature type="transmembrane region" description="Helical" evidence="2">
    <location>
        <begin position="228"/>
        <end position="246"/>
    </location>
</feature>
<feature type="transmembrane region" description="Helical" evidence="2">
    <location>
        <begin position="174"/>
        <end position="191"/>
    </location>
</feature>
<keyword evidence="2" id="KW-1133">Transmembrane helix</keyword>
<dbReference type="HOGENOM" id="CLU_974659_0_0_1"/>
<dbReference type="AlphaFoldDB" id="A0A0D3J262"/>
<feature type="compositionally biased region" description="Gly residues" evidence="1">
    <location>
        <begin position="256"/>
        <end position="266"/>
    </location>
</feature>
<reference evidence="4" key="1">
    <citation type="journal article" date="2013" name="Nature">
        <title>Pan genome of the phytoplankton Emiliania underpins its global distribution.</title>
        <authorList>
            <person name="Read B.A."/>
            <person name="Kegel J."/>
            <person name="Klute M.J."/>
            <person name="Kuo A."/>
            <person name="Lefebvre S.C."/>
            <person name="Maumus F."/>
            <person name="Mayer C."/>
            <person name="Miller J."/>
            <person name="Monier A."/>
            <person name="Salamov A."/>
            <person name="Young J."/>
            <person name="Aguilar M."/>
            <person name="Claverie J.M."/>
            <person name="Frickenhaus S."/>
            <person name="Gonzalez K."/>
            <person name="Herman E.K."/>
            <person name="Lin Y.C."/>
            <person name="Napier J."/>
            <person name="Ogata H."/>
            <person name="Sarno A.F."/>
            <person name="Shmutz J."/>
            <person name="Schroeder D."/>
            <person name="de Vargas C."/>
            <person name="Verret F."/>
            <person name="von Dassow P."/>
            <person name="Valentin K."/>
            <person name="Van de Peer Y."/>
            <person name="Wheeler G."/>
            <person name="Dacks J.B."/>
            <person name="Delwiche C.F."/>
            <person name="Dyhrman S.T."/>
            <person name="Glockner G."/>
            <person name="John U."/>
            <person name="Richards T."/>
            <person name="Worden A.Z."/>
            <person name="Zhang X."/>
            <person name="Grigoriev I.V."/>
            <person name="Allen A.E."/>
            <person name="Bidle K."/>
            <person name="Borodovsky M."/>
            <person name="Bowler C."/>
            <person name="Brownlee C."/>
            <person name="Cock J.M."/>
            <person name="Elias M."/>
            <person name="Gladyshev V.N."/>
            <person name="Groth M."/>
            <person name="Guda C."/>
            <person name="Hadaegh A."/>
            <person name="Iglesias-Rodriguez M.D."/>
            <person name="Jenkins J."/>
            <person name="Jones B.M."/>
            <person name="Lawson T."/>
            <person name="Leese F."/>
            <person name="Lindquist E."/>
            <person name="Lobanov A."/>
            <person name="Lomsadze A."/>
            <person name="Malik S.B."/>
            <person name="Marsh M.E."/>
            <person name="Mackinder L."/>
            <person name="Mock T."/>
            <person name="Mueller-Roeber B."/>
            <person name="Pagarete A."/>
            <person name="Parker M."/>
            <person name="Probert I."/>
            <person name="Quesneville H."/>
            <person name="Raines C."/>
            <person name="Rensing S.A."/>
            <person name="Riano-Pachon D.M."/>
            <person name="Richier S."/>
            <person name="Rokitta S."/>
            <person name="Shiraiwa Y."/>
            <person name="Soanes D.M."/>
            <person name="van der Giezen M."/>
            <person name="Wahlund T.M."/>
            <person name="Williams B."/>
            <person name="Wilson W."/>
            <person name="Wolfe G."/>
            <person name="Wurch L.L."/>
        </authorList>
    </citation>
    <scope>NUCLEOTIDE SEQUENCE</scope>
</reference>
<dbReference type="Proteomes" id="UP000013827">
    <property type="component" value="Unassembled WGS sequence"/>
</dbReference>
<reference evidence="3" key="2">
    <citation type="submission" date="2024-10" db="UniProtKB">
        <authorList>
            <consortium name="EnsemblProtists"/>
        </authorList>
    </citation>
    <scope>IDENTIFICATION</scope>
</reference>
<feature type="region of interest" description="Disordered" evidence="1">
    <location>
        <begin position="256"/>
        <end position="298"/>
    </location>
</feature>
<sequence>MDAAPLFGGGGGAAPASSDVGPAAALVLASTFELVAAASLSSTAGIAAGAVSAALSGLLLALTLAVKLPTPLPATFAPNATRFLLAWWSLACLGLTFTGPFTTLGNGHLSTWGALFASVAAALPYSGHLARAVDRFVRLAKGDFGLLLLLCIGSAVVALQAFCSYVHSRSGVDAWALAVGLVSAAGCGGLLSQPGLAAQQARIVSLATAGWWTQGLVITFLPHDFTRTVNGFLAVWTCILLSLVLLNSTAGGAGGGGGGGGGGGLAPGQPRGDLAHTPYSLAPTADNATGGGLPSFGAAHEPTDAYYAAGEE</sequence>
<keyword evidence="4" id="KW-1185">Reference proteome</keyword>
<protein>
    <submittedName>
        <fullName evidence="3">Uncharacterized protein</fullName>
    </submittedName>
</protein>
<feature type="transmembrane region" description="Helical" evidence="2">
    <location>
        <begin position="45"/>
        <end position="68"/>
    </location>
</feature>
<evidence type="ECO:0000256" key="2">
    <source>
        <dbReference type="SAM" id="Phobius"/>
    </source>
</evidence>
<dbReference type="EnsemblProtists" id="EOD17597">
    <property type="protein sequence ID" value="EOD17597"/>
    <property type="gene ID" value="EMIHUDRAFT_118498"/>
</dbReference>
<organism evidence="3 4">
    <name type="scientific">Emiliania huxleyi (strain CCMP1516)</name>
    <dbReference type="NCBI Taxonomy" id="280463"/>
    <lineage>
        <taxon>Eukaryota</taxon>
        <taxon>Haptista</taxon>
        <taxon>Haptophyta</taxon>
        <taxon>Prymnesiophyceae</taxon>
        <taxon>Isochrysidales</taxon>
        <taxon>Noelaerhabdaceae</taxon>
        <taxon>Emiliania</taxon>
    </lineage>
</organism>